<dbReference type="Gene3D" id="3.40.50.360">
    <property type="match status" value="1"/>
</dbReference>
<evidence type="ECO:0000256" key="2">
    <source>
        <dbReference type="ARBA" id="ARBA00023002"/>
    </source>
</evidence>
<dbReference type="PATRIC" id="fig|1423802.4.peg.1571"/>
<dbReference type="InterPro" id="IPR029039">
    <property type="entry name" value="Flavoprotein-like_sf"/>
</dbReference>
<dbReference type="SUPFAM" id="SSF52218">
    <property type="entry name" value="Flavoproteins"/>
    <property type="match status" value="1"/>
</dbReference>
<evidence type="ECO:0000259" key="3">
    <source>
        <dbReference type="Pfam" id="PF02525"/>
    </source>
</evidence>
<name>A0A0R2CS21_9LACO</name>
<comment type="caution">
    <text evidence="4">The sequence shown here is derived from an EMBL/GenBank/DDBJ whole genome shotgun (WGS) entry which is preliminary data.</text>
</comment>
<dbReference type="AlphaFoldDB" id="A0A0R2CS21"/>
<proteinExistence type="inferred from homology"/>
<dbReference type="RefSeq" id="WP_056977869.1">
    <property type="nucleotide sequence ID" value="NZ_AYZR01000004.1"/>
</dbReference>
<dbReference type="STRING" id="1423802.FC56_GL001550"/>
<dbReference type="EMBL" id="AYZR01000004">
    <property type="protein sequence ID" value="KRM94591.1"/>
    <property type="molecule type" value="Genomic_DNA"/>
</dbReference>
<dbReference type="InterPro" id="IPR051545">
    <property type="entry name" value="NAD(P)H_dehydrogenase_qn"/>
</dbReference>
<sequence length="196" mass="22788">MKTVIVFDHPYTLSAGFNQPHHRSYGAAITQECLQVLQQRNEEVDVIDLHADHFNPVMSATELTNWRTKQIVDPVAEDYYQRLAQADQIIFIFPIWWEVMPTMTKGFLDKVLSKSHYQSSRPHILPKKSRVVTFTVSGTPTFLYKLVFGNPVSKALKRGTFNKLGLFNYHWNNFNPENRSETQRQADLKKVSKYLI</sequence>
<dbReference type="GO" id="GO:0003955">
    <property type="term" value="F:NAD(P)H dehydrogenase (quinone) activity"/>
    <property type="evidence" value="ECO:0007669"/>
    <property type="project" value="TreeGrafter"/>
</dbReference>
<dbReference type="PANTHER" id="PTHR10204:SF34">
    <property type="entry name" value="NAD(P)H DEHYDROGENASE [QUINONE] 1 ISOFORM 1"/>
    <property type="match status" value="1"/>
</dbReference>
<keyword evidence="2" id="KW-0560">Oxidoreductase</keyword>
<feature type="domain" description="Flavodoxin-like fold" evidence="3">
    <location>
        <begin position="1"/>
        <end position="194"/>
    </location>
</feature>
<accession>A0A0R2CS21</accession>
<comment type="similarity">
    <text evidence="1">Belongs to the NAD(P)H dehydrogenase (quinone) family.</text>
</comment>
<evidence type="ECO:0000313" key="5">
    <source>
        <dbReference type="Proteomes" id="UP000051256"/>
    </source>
</evidence>
<dbReference type="Proteomes" id="UP000051256">
    <property type="component" value="Unassembled WGS sequence"/>
</dbReference>
<reference evidence="4 5" key="1">
    <citation type="journal article" date="2015" name="Genome Announc.">
        <title>Expanding the biotechnology potential of lactobacilli through comparative genomics of 213 strains and associated genera.</title>
        <authorList>
            <person name="Sun Z."/>
            <person name="Harris H.M."/>
            <person name="McCann A."/>
            <person name="Guo C."/>
            <person name="Argimon S."/>
            <person name="Zhang W."/>
            <person name="Yang X."/>
            <person name="Jeffery I.B."/>
            <person name="Cooney J.C."/>
            <person name="Kagawa T.F."/>
            <person name="Liu W."/>
            <person name="Song Y."/>
            <person name="Salvetti E."/>
            <person name="Wrobel A."/>
            <person name="Rasinkangas P."/>
            <person name="Parkhill J."/>
            <person name="Rea M.C."/>
            <person name="O'Sullivan O."/>
            <person name="Ritari J."/>
            <person name="Douillard F.P."/>
            <person name="Paul Ross R."/>
            <person name="Yang R."/>
            <person name="Briner A.E."/>
            <person name="Felis G.E."/>
            <person name="de Vos W.M."/>
            <person name="Barrangou R."/>
            <person name="Klaenhammer T.R."/>
            <person name="Caufield P.W."/>
            <person name="Cui Y."/>
            <person name="Zhang H."/>
            <person name="O'Toole P.W."/>
        </authorList>
    </citation>
    <scope>NUCLEOTIDE SEQUENCE [LARGE SCALE GENOMIC DNA]</scope>
    <source>
        <strain evidence="4 5">DSM 24302</strain>
    </source>
</reference>
<protein>
    <submittedName>
        <fullName evidence="4">NADPH-quinone reductase (Modulator of drug activity B)</fullName>
    </submittedName>
</protein>
<gene>
    <name evidence="4" type="ORF">FC56_GL001550</name>
</gene>
<organism evidence="4 5">
    <name type="scientific">Lentilactobacillus senioris DSM 24302 = JCM 17472</name>
    <dbReference type="NCBI Taxonomy" id="1423802"/>
    <lineage>
        <taxon>Bacteria</taxon>
        <taxon>Bacillati</taxon>
        <taxon>Bacillota</taxon>
        <taxon>Bacilli</taxon>
        <taxon>Lactobacillales</taxon>
        <taxon>Lactobacillaceae</taxon>
        <taxon>Lentilactobacillus</taxon>
    </lineage>
</organism>
<evidence type="ECO:0000313" key="4">
    <source>
        <dbReference type="EMBL" id="KRM94591.1"/>
    </source>
</evidence>
<dbReference type="PANTHER" id="PTHR10204">
    <property type="entry name" value="NAD P H OXIDOREDUCTASE-RELATED"/>
    <property type="match status" value="1"/>
</dbReference>
<evidence type="ECO:0000256" key="1">
    <source>
        <dbReference type="ARBA" id="ARBA00006252"/>
    </source>
</evidence>
<dbReference type="InterPro" id="IPR003680">
    <property type="entry name" value="Flavodoxin_fold"/>
</dbReference>
<keyword evidence="5" id="KW-1185">Reference proteome</keyword>
<dbReference type="GO" id="GO:0005829">
    <property type="term" value="C:cytosol"/>
    <property type="evidence" value="ECO:0007669"/>
    <property type="project" value="TreeGrafter"/>
</dbReference>
<dbReference type="Pfam" id="PF02525">
    <property type="entry name" value="Flavodoxin_2"/>
    <property type="match status" value="1"/>
</dbReference>